<comment type="function">
    <text evidence="1">Catalyzes the epimerization of the S- and R-forms of NAD(P)HX, a damaged form of NAD(P)H that is a result of enzymatic or heat-dependent hydration. This is a prerequisite for the S-specific NAD(P)H-hydrate dehydratase to allow the repair of both epimers of NAD(P)HX.</text>
</comment>
<keyword evidence="4" id="KW-1185">Reference proteome</keyword>
<sequence length="252" mass="24666">MRIGYTAQAVRDAERPHLEAGEPLMERASHALAQEITARLGALPPPPDGRPWRVVLLVGSGSNGGDALFAGAELASGAGIAGGTGIAGEAGIMGGTGIVVEAIRVGTRVHEGGRAAAEAAGVGVRSLAATEAARVAVQGDVVVDGILGTGTSAAAPALRGAAREAVAGILDLIAAGEGRPLVVAVDLPSGVDPDTGAVADEVVLPADLTVTFGGIKAGLLQGPGARFAGEVVLARIGIEDDLAATEPAIVVP</sequence>
<keyword evidence="3" id="KW-0808">Transferase</keyword>
<keyword evidence="1" id="KW-0479">Metal-binding</keyword>
<dbReference type="RefSeq" id="WP_179547971.1">
    <property type="nucleotide sequence ID" value="NZ_BSEW01000002.1"/>
</dbReference>
<dbReference type="EC" id="5.1.99.6" evidence="1"/>
<reference evidence="3 4" key="1">
    <citation type="submission" date="2020-07" db="EMBL/GenBank/DDBJ databases">
        <title>Sequencing the genomes of 1000 actinobacteria strains.</title>
        <authorList>
            <person name="Klenk H.-P."/>
        </authorList>
    </citation>
    <scope>NUCLEOTIDE SEQUENCE [LARGE SCALE GENOMIC DNA]</scope>
    <source>
        <strain evidence="3 4">DSM 26474</strain>
    </source>
</reference>
<keyword evidence="1" id="KW-0520">NAD</keyword>
<keyword evidence="1" id="KW-0521">NADP</keyword>
<gene>
    <name evidence="1" type="primary">nnrE</name>
    <name evidence="3" type="ORF">BJ984_002085</name>
</gene>
<feature type="domain" description="YjeF N-terminal" evidence="2">
    <location>
        <begin position="6"/>
        <end position="244"/>
    </location>
</feature>
<feature type="binding site" evidence="1">
    <location>
        <position position="63"/>
    </location>
    <ligand>
        <name>K(+)</name>
        <dbReference type="ChEBI" id="CHEBI:29103"/>
    </ligand>
</feature>
<dbReference type="InterPro" id="IPR004443">
    <property type="entry name" value="YjeF_N_dom"/>
</dbReference>
<keyword evidence="1" id="KW-0413">Isomerase</keyword>
<feature type="binding site" evidence="1">
    <location>
        <position position="186"/>
    </location>
    <ligand>
        <name>(6S)-NADPHX</name>
        <dbReference type="ChEBI" id="CHEBI:64076"/>
    </ligand>
</feature>
<comment type="catalytic activity">
    <reaction evidence="1">
        <text>(6R)-NADHX = (6S)-NADHX</text>
        <dbReference type="Rhea" id="RHEA:32215"/>
        <dbReference type="ChEBI" id="CHEBI:64074"/>
        <dbReference type="ChEBI" id="CHEBI:64075"/>
        <dbReference type="EC" id="5.1.99.6"/>
    </reaction>
</comment>
<dbReference type="GO" id="GO:0016301">
    <property type="term" value="F:kinase activity"/>
    <property type="evidence" value="ECO:0007669"/>
    <property type="project" value="UniProtKB-KW"/>
</dbReference>
<feature type="binding site" evidence="1">
    <location>
        <position position="189"/>
    </location>
    <ligand>
        <name>K(+)</name>
        <dbReference type="ChEBI" id="CHEBI:29103"/>
    </ligand>
</feature>
<evidence type="ECO:0000259" key="2">
    <source>
        <dbReference type="PROSITE" id="PS51385"/>
    </source>
</evidence>
<dbReference type="SUPFAM" id="SSF64153">
    <property type="entry name" value="YjeF N-terminal domain-like"/>
    <property type="match status" value="1"/>
</dbReference>
<dbReference type="InterPro" id="IPR036652">
    <property type="entry name" value="YjeF_N_dom_sf"/>
</dbReference>
<evidence type="ECO:0000313" key="3">
    <source>
        <dbReference type="EMBL" id="NYD70927.1"/>
    </source>
</evidence>
<dbReference type="Proteomes" id="UP000549913">
    <property type="component" value="Unassembled WGS sequence"/>
</dbReference>
<evidence type="ECO:0000313" key="4">
    <source>
        <dbReference type="Proteomes" id="UP000549913"/>
    </source>
</evidence>
<dbReference type="Pfam" id="PF03853">
    <property type="entry name" value="YjeF_N"/>
    <property type="match status" value="1"/>
</dbReference>
<proteinExistence type="inferred from homology"/>
<feature type="binding site" evidence="1">
    <location>
        <begin position="62"/>
        <end position="66"/>
    </location>
    <ligand>
        <name>(6S)-NADPHX</name>
        <dbReference type="ChEBI" id="CHEBI:64076"/>
    </ligand>
</feature>
<comment type="catalytic activity">
    <reaction evidence="1">
        <text>(6R)-NADPHX = (6S)-NADPHX</text>
        <dbReference type="Rhea" id="RHEA:32227"/>
        <dbReference type="ChEBI" id="CHEBI:64076"/>
        <dbReference type="ChEBI" id="CHEBI:64077"/>
        <dbReference type="EC" id="5.1.99.6"/>
    </reaction>
</comment>
<dbReference type="GO" id="GO:0000166">
    <property type="term" value="F:nucleotide binding"/>
    <property type="evidence" value="ECO:0007669"/>
    <property type="project" value="UniProtKB-KW"/>
</dbReference>
<comment type="similarity">
    <text evidence="1">Belongs to the NnrE/AIBP family.</text>
</comment>
<comment type="cofactor">
    <cofactor evidence="1">
        <name>K(+)</name>
        <dbReference type="ChEBI" id="CHEBI:29103"/>
    </cofactor>
    <text evidence="1">Binds 1 potassium ion per subunit.</text>
</comment>
<evidence type="ECO:0000256" key="1">
    <source>
        <dbReference type="HAMAP-Rule" id="MF_01966"/>
    </source>
</evidence>
<organism evidence="3 4">
    <name type="scientific">Herbiconiux flava</name>
    <dbReference type="NCBI Taxonomy" id="881268"/>
    <lineage>
        <taxon>Bacteria</taxon>
        <taxon>Bacillati</taxon>
        <taxon>Actinomycetota</taxon>
        <taxon>Actinomycetes</taxon>
        <taxon>Micrococcales</taxon>
        <taxon>Microbacteriaceae</taxon>
        <taxon>Herbiconiux</taxon>
    </lineage>
</organism>
<keyword evidence="3" id="KW-0418">Kinase</keyword>
<feature type="binding site" evidence="1">
    <location>
        <position position="144"/>
    </location>
    <ligand>
        <name>K(+)</name>
        <dbReference type="ChEBI" id="CHEBI:29103"/>
    </ligand>
</feature>
<dbReference type="PROSITE" id="PS51385">
    <property type="entry name" value="YJEF_N"/>
    <property type="match status" value="1"/>
</dbReference>
<name>A0A852SQ19_9MICO</name>
<dbReference type="EMBL" id="JACCBM010000001">
    <property type="protein sequence ID" value="NYD70927.1"/>
    <property type="molecule type" value="Genomic_DNA"/>
</dbReference>
<dbReference type="AlphaFoldDB" id="A0A852SQ19"/>
<dbReference type="HAMAP" id="MF_01966">
    <property type="entry name" value="NADHX_epimerase"/>
    <property type="match status" value="1"/>
</dbReference>
<protein>
    <recommendedName>
        <fullName evidence="1">NAD(P)H-hydrate epimerase</fullName>
        <ecNumber evidence="1">5.1.99.6</ecNumber>
    </recommendedName>
    <alternativeName>
        <fullName evidence="1">NAD(P)HX epimerase</fullName>
    </alternativeName>
</protein>
<accession>A0A852SQ19</accession>
<keyword evidence="1" id="KW-0630">Potassium</keyword>
<keyword evidence="1" id="KW-0547">Nucleotide-binding</keyword>
<dbReference type="GO" id="GO:0052856">
    <property type="term" value="F:NAD(P)HX epimerase activity"/>
    <property type="evidence" value="ECO:0007669"/>
    <property type="project" value="UniProtKB-UniRule"/>
</dbReference>
<comment type="caution">
    <text evidence="1">Lacks conserved residue(s) required for the propagation of feature annotation.</text>
</comment>
<dbReference type="Gene3D" id="3.40.50.10260">
    <property type="entry name" value="YjeF N-terminal domain"/>
    <property type="match status" value="1"/>
</dbReference>
<dbReference type="GO" id="GO:0046872">
    <property type="term" value="F:metal ion binding"/>
    <property type="evidence" value="ECO:0007669"/>
    <property type="project" value="UniProtKB-KW"/>
</dbReference>
<comment type="caution">
    <text evidence="3">The sequence shown here is derived from an EMBL/GenBank/DDBJ whole genome shotgun (WGS) entry which is preliminary data.</text>
</comment>